<keyword evidence="8" id="KW-1185">Reference proteome</keyword>
<evidence type="ECO:0000256" key="1">
    <source>
        <dbReference type="ARBA" id="ARBA00010641"/>
    </source>
</evidence>
<dbReference type="SUPFAM" id="SSF88659">
    <property type="entry name" value="Sigma3 and sigma4 domains of RNA polymerase sigma factors"/>
    <property type="match status" value="1"/>
</dbReference>
<dbReference type="InterPro" id="IPR036388">
    <property type="entry name" value="WH-like_DNA-bd_sf"/>
</dbReference>
<dbReference type="Gene3D" id="1.10.10.10">
    <property type="entry name" value="Winged helix-like DNA-binding domain superfamily/Winged helix DNA-binding domain"/>
    <property type="match status" value="1"/>
</dbReference>
<dbReference type="SUPFAM" id="SSF88946">
    <property type="entry name" value="Sigma2 domain of RNA polymerase sigma factors"/>
    <property type="match status" value="1"/>
</dbReference>
<dbReference type="EMBL" id="JBHSDU010000015">
    <property type="protein sequence ID" value="MFC4313716.1"/>
    <property type="molecule type" value="Genomic_DNA"/>
</dbReference>
<dbReference type="Pfam" id="PF08281">
    <property type="entry name" value="Sigma70_r4_2"/>
    <property type="match status" value="1"/>
</dbReference>
<evidence type="ECO:0000313" key="8">
    <source>
        <dbReference type="Proteomes" id="UP001595904"/>
    </source>
</evidence>
<dbReference type="NCBIfam" id="TIGR02937">
    <property type="entry name" value="sigma70-ECF"/>
    <property type="match status" value="1"/>
</dbReference>
<comment type="caution">
    <text evidence="7">The sequence shown here is derived from an EMBL/GenBank/DDBJ whole genome shotgun (WGS) entry which is preliminary data.</text>
</comment>
<gene>
    <name evidence="7" type="ORF">ACFPN2_31875</name>
</gene>
<comment type="similarity">
    <text evidence="1">Belongs to the sigma-70 factor family. ECF subfamily.</text>
</comment>
<dbReference type="InterPro" id="IPR007627">
    <property type="entry name" value="RNA_pol_sigma70_r2"/>
</dbReference>
<dbReference type="InterPro" id="IPR013249">
    <property type="entry name" value="RNA_pol_sigma70_r4_t2"/>
</dbReference>
<proteinExistence type="inferred from homology"/>
<accession>A0ABV8T1B6</accession>
<dbReference type="Gene3D" id="1.10.1740.10">
    <property type="match status" value="1"/>
</dbReference>
<evidence type="ECO:0000259" key="6">
    <source>
        <dbReference type="Pfam" id="PF08281"/>
    </source>
</evidence>
<keyword evidence="4" id="KW-0804">Transcription</keyword>
<evidence type="ECO:0000313" key="7">
    <source>
        <dbReference type="EMBL" id="MFC4313716.1"/>
    </source>
</evidence>
<sequence>MSRRAAVISEPDIAIESPLDHEAQPLFEAAFREHYTPLVQYLRRRIGCESEARDLAQDAYVRLLRYRENQNLESLKALLFRIATNLMGMRSRRARARRWNEHQPMDEELIVAADSPSQEQQLGDQQQLDRLMAAIQRLPNKCRQVFVLSRFHDMAYPEIATRCGISVKMVEKHITKALAICRAEVGDSRS</sequence>
<dbReference type="InterPro" id="IPR013325">
    <property type="entry name" value="RNA_pol_sigma_r2"/>
</dbReference>
<dbReference type="PANTHER" id="PTHR43133:SF63">
    <property type="entry name" value="RNA POLYMERASE SIGMA FACTOR FECI-RELATED"/>
    <property type="match status" value="1"/>
</dbReference>
<name>A0ABV8T1B6_9GAMM</name>
<evidence type="ECO:0000256" key="3">
    <source>
        <dbReference type="ARBA" id="ARBA00023082"/>
    </source>
</evidence>
<feature type="domain" description="RNA polymerase sigma-70 region 2" evidence="5">
    <location>
        <begin position="31"/>
        <end position="95"/>
    </location>
</feature>
<protein>
    <submittedName>
        <fullName evidence="7">RNA polymerase sigma factor</fullName>
    </submittedName>
</protein>
<dbReference type="InterPro" id="IPR014284">
    <property type="entry name" value="RNA_pol_sigma-70_dom"/>
</dbReference>
<feature type="domain" description="RNA polymerase sigma factor 70 region 4 type 2" evidence="6">
    <location>
        <begin position="129"/>
        <end position="180"/>
    </location>
</feature>
<dbReference type="Pfam" id="PF04542">
    <property type="entry name" value="Sigma70_r2"/>
    <property type="match status" value="1"/>
</dbReference>
<evidence type="ECO:0000256" key="2">
    <source>
        <dbReference type="ARBA" id="ARBA00023015"/>
    </source>
</evidence>
<dbReference type="InterPro" id="IPR013324">
    <property type="entry name" value="RNA_pol_sigma_r3/r4-like"/>
</dbReference>
<dbReference type="PANTHER" id="PTHR43133">
    <property type="entry name" value="RNA POLYMERASE ECF-TYPE SIGMA FACTO"/>
    <property type="match status" value="1"/>
</dbReference>
<keyword evidence="2" id="KW-0805">Transcription regulation</keyword>
<reference evidence="8" key="1">
    <citation type="journal article" date="2019" name="Int. J. Syst. Evol. Microbiol.">
        <title>The Global Catalogue of Microorganisms (GCM) 10K type strain sequencing project: providing services to taxonomists for standard genome sequencing and annotation.</title>
        <authorList>
            <consortium name="The Broad Institute Genomics Platform"/>
            <consortium name="The Broad Institute Genome Sequencing Center for Infectious Disease"/>
            <person name="Wu L."/>
            <person name="Ma J."/>
        </authorList>
    </citation>
    <scope>NUCLEOTIDE SEQUENCE [LARGE SCALE GENOMIC DNA]</scope>
    <source>
        <strain evidence="8">CGMCC 1.10759</strain>
    </source>
</reference>
<dbReference type="Proteomes" id="UP001595904">
    <property type="component" value="Unassembled WGS sequence"/>
</dbReference>
<evidence type="ECO:0000256" key="4">
    <source>
        <dbReference type="ARBA" id="ARBA00023163"/>
    </source>
</evidence>
<keyword evidence="3" id="KW-0731">Sigma factor</keyword>
<organism evidence="7 8">
    <name type="scientific">Steroidobacter flavus</name>
    <dbReference type="NCBI Taxonomy" id="1842136"/>
    <lineage>
        <taxon>Bacteria</taxon>
        <taxon>Pseudomonadati</taxon>
        <taxon>Pseudomonadota</taxon>
        <taxon>Gammaproteobacteria</taxon>
        <taxon>Steroidobacterales</taxon>
        <taxon>Steroidobacteraceae</taxon>
        <taxon>Steroidobacter</taxon>
    </lineage>
</organism>
<dbReference type="InterPro" id="IPR039425">
    <property type="entry name" value="RNA_pol_sigma-70-like"/>
</dbReference>
<evidence type="ECO:0000259" key="5">
    <source>
        <dbReference type="Pfam" id="PF04542"/>
    </source>
</evidence>
<dbReference type="RefSeq" id="WP_380604281.1">
    <property type="nucleotide sequence ID" value="NZ_JBHSDU010000015.1"/>
</dbReference>